<dbReference type="SMART" id="SM00738">
    <property type="entry name" value="NGN"/>
    <property type="match status" value="1"/>
</dbReference>
<dbReference type="InterPro" id="IPR006645">
    <property type="entry name" value="NGN-like_dom"/>
</dbReference>
<feature type="domain" description="NusG-like N-terminal" evidence="4">
    <location>
        <begin position="37"/>
        <end position="138"/>
    </location>
</feature>
<dbReference type="InterPro" id="IPR043425">
    <property type="entry name" value="NusG-like"/>
</dbReference>
<dbReference type="InterPro" id="IPR014722">
    <property type="entry name" value="Rib_uL2_dom2"/>
</dbReference>
<dbReference type="SUPFAM" id="SSF82679">
    <property type="entry name" value="N-utilization substance G protein NusG, N-terminal domain"/>
    <property type="match status" value="1"/>
</dbReference>
<protein>
    <submittedName>
        <fullName evidence="5">Transcription termination/antitermination NusG family protein</fullName>
    </submittedName>
</protein>
<keyword evidence="1" id="KW-0889">Transcription antitermination</keyword>
<dbReference type="Gene3D" id="3.30.70.940">
    <property type="entry name" value="NusG, N-terminal domain"/>
    <property type="match status" value="1"/>
</dbReference>
<keyword evidence="6" id="KW-1185">Reference proteome</keyword>
<evidence type="ECO:0000259" key="4">
    <source>
        <dbReference type="SMART" id="SM00738"/>
    </source>
</evidence>
<dbReference type="CDD" id="cd08000">
    <property type="entry name" value="NGN"/>
    <property type="match status" value="1"/>
</dbReference>
<dbReference type="EMBL" id="JAUKWQ010000002">
    <property type="protein sequence ID" value="MDO1582416.1"/>
    <property type="molecule type" value="Genomic_DNA"/>
</dbReference>
<reference evidence="5" key="2">
    <citation type="submission" date="2023-07" db="EMBL/GenBank/DDBJ databases">
        <authorList>
            <person name="Sun H."/>
        </authorList>
    </citation>
    <scope>NUCLEOTIDE SEQUENCE</scope>
    <source>
        <strain evidence="5">05753</strain>
    </source>
</reference>
<organism evidence="5 6">
    <name type="scientific">Rhizobium oryzicola</name>
    <dbReference type="NCBI Taxonomy" id="1232668"/>
    <lineage>
        <taxon>Bacteria</taxon>
        <taxon>Pseudomonadati</taxon>
        <taxon>Pseudomonadota</taxon>
        <taxon>Alphaproteobacteria</taxon>
        <taxon>Hyphomicrobiales</taxon>
        <taxon>Rhizobiaceae</taxon>
        <taxon>Rhizobium/Agrobacterium group</taxon>
        <taxon>Rhizobium</taxon>
    </lineage>
</organism>
<evidence type="ECO:0000313" key="6">
    <source>
        <dbReference type="Proteomes" id="UP001169006"/>
    </source>
</evidence>
<name>A0ABT8SVP1_9HYPH</name>
<evidence type="ECO:0000313" key="5">
    <source>
        <dbReference type="EMBL" id="MDO1582416.1"/>
    </source>
</evidence>
<dbReference type="RefSeq" id="WP_302076554.1">
    <property type="nucleotide sequence ID" value="NZ_JAUKWQ010000002.1"/>
</dbReference>
<gene>
    <name evidence="5" type="ORF">Q2T52_09920</name>
</gene>
<dbReference type="Gene3D" id="2.30.30.30">
    <property type="match status" value="1"/>
</dbReference>
<dbReference type="InterPro" id="IPR008991">
    <property type="entry name" value="Translation_prot_SH3-like_sf"/>
</dbReference>
<dbReference type="PANTHER" id="PTHR30265">
    <property type="entry name" value="RHO-INTERACTING TRANSCRIPTION TERMINATION FACTOR NUSG"/>
    <property type="match status" value="1"/>
</dbReference>
<reference evidence="5" key="1">
    <citation type="journal article" date="2015" name="Int. J. Syst. Evol. Microbiol.">
        <title>Rhizobium oryzicola sp. nov., potential plant-growth-promoting endophytic bacteria isolated from rice roots.</title>
        <authorList>
            <person name="Zhang X.X."/>
            <person name="Gao J.S."/>
            <person name="Cao Y.H."/>
            <person name="Sheirdil R.A."/>
            <person name="Wang X.C."/>
            <person name="Zhang L."/>
        </authorList>
    </citation>
    <scope>NUCLEOTIDE SEQUENCE</scope>
    <source>
        <strain evidence="5">05753</strain>
    </source>
</reference>
<comment type="caution">
    <text evidence="5">The sequence shown here is derived from an EMBL/GenBank/DDBJ whole genome shotgun (WGS) entry which is preliminary data.</text>
</comment>
<dbReference type="Proteomes" id="UP001169006">
    <property type="component" value="Unassembled WGS sequence"/>
</dbReference>
<accession>A0ABT8SVP1</accession>
<keyword evidence="2" id="KW-0805">Transcription regulation</keyword>
<dbReference type="PANTHER" id="PTHR30265:SF4">
    <property type="entry name" value="KOW MOTIF FAMILY PROTEIN, EXPRESSED"/>
    <property type="match status" value="1"/>
</dbReference>
<dbReference type="SUPFAM" id="SSF50104">
    <property type="entry name" value="Translation proteins SH3-like domain"/>
    <property type="match status" value="1"/>
</dbReference>
<proteinExistence type="predicted"/>
<keyword evidence="3" id="KW-0804">Transcription</keyword>
<dbReference type="Pfam" id="PF02357">
    <property type="entry name" value="NusG"/>
    <property type="match status" value="1"/>
</dbReference>
<evidence type="ECO:0000256" key="3">
    <source>
        <dbReference type="ARBA" id="ARBA00023163"/>
    </source>
</evidence>
<sequence length="207" mass="22557">MMQHKALMGFPIGIARKGESMRGVLLERLEACAGPCVKRWFAARVMTGRELAVENQLVSLGIDALVPMRKGPDLRRRGRIIPGVLMPVIHGYVLVHMPPEGAELVALQAIDHFISIVGGYENPMPITDNEVKRFKALADDGAYDWERPTGKVLRSGDRAKLYDGPFVGMAGEVISCRSDGRGDVVVLIDMLGGKVPVTVPLAICEKL</sequence>
<dbReference type="CDD" id="cd06091">
    <property type="entry name" value="KOW_NusG"/>
    <property type="match status" value="1"/>
</dbReference>
<dbReference type="InterPro" id="IPR036735">
    <property type="entry name" value="NGN_dom_sf"/>
</dbReference>
<evidence type="ECO:0000256" key="2">
    <source>
        <dbReference type="ARBA" id="ARBA00023015"/>
    </source>
</evidence>
<evidence type="ECO:0000256" key="1">
    <source>
        <dbReference type="ARBA" id="ARBA00022814"/>
    </source>
</evidence>